<dbReference type="GO" id="GO:0003989">
    <property type="term" value="F:acetyl-CoA carboxylase activity"/>
    <property type="evidence" value="ECO:0007669"/>
    <property type="project" value="UniProtKB-EC"/>
</dbReference>
<comment type="pathway">
    <text evidence="2 9">Lipid metabolism; fatty acid biosynthesis.</text>
</comment>
<dbReference type="PROSITE" id="PS00188">
    <property type="entry name" value="BIOTIN"/>
    <property type="match status" value="1"/>
</dbReference>
<keyword evidence="12" id="KW-0436">Ligase</keyword>
<dbReference type="RefSeq" id="WP_379901002.1">
    <property type="nucleotide sequence ID" value="NZ_JBHRTR010000028.1"/>
</dbReference>
<evidence type="ECO:0000256" key="2">
    <source>
        <dbReference type="ARBA" id="ARBA00005194"/>
    </source>
</evidence>
<evidence type="ECO:0000256" key="5">
    <source>
        <dbReference type="ARBA" id="ARBA00022832"/>
    </source>
</evidence>
<dbReference type="InterPro" id="IPR001882">
    <property type="entry name" value="Biotin_BS"/>
</dbReference>
<keyword evidence="8 9" id="KW-0092">Biotin</keyword>
<name>A0ABV7L0Q2_9PROT</name>
<dbReference type="EMBL" id="JBHRTR010000028">
    <property type="protein sequence ID" value="MFC3228154.1"/>
    <property type="molecule type" value="Genomic_DNA"/>
</dbReference>
<dbReference type="InterPro" id="IPR011053">
    <property type="entry name" value="Single_hybrid_motif"/>
</dbReference>
<keyword evidence="4 9" id="KW-0444">Lipid biosynthesis</keyword>
<proteinExistence type="predicted"/>
<dbReference type="Gene3D" id="2.40.50.100">
    <property type="match status" value="1"/>
</dbReference>
<dbReference type="PANTHER" id="PTHR45266">
    <property type="entry name" value="OXALOACETATE DECARBOXYLASE ALPHA CHAIN"/>
    <property type="match status" value="1"/>
</dbReference>
<dbReference type="CDD" id="cd06850">
    <property type="entry name" value="biotinyl_domain"/>
    <property type="match status" value="1"/>
</dbReference>
<dbReference type="SUPFAM" id="SSF51230">
    <property type="entry name" value="Single hybrid motif"/>
    <property type="match status" value="1"/>
</dbReference>
<evidence type="ECO:0000256" key="6">
    <source>
        <dbReference type="ARBA" id="ARBA00023098"/>
    </source>
</evidence>
<dbReference type="NCBIfam" id="TIGR00531">
    <property type="entry name" value="BCCP"/>
    <property type="match status" value="1"/>
</dbReference>
<feature type="domain" description="Lipoyl-binding" evidence="11">
    <location>
        <begin position="91"/>
        <end position="167"/>
    </location>
</feature>
<comment type="caution">
    <text evidence="12">The sequence shown here is derived from an EMBL/GenBank/DDBJ whole genome shotgun (WGS) entry which is preliminary data.</text>
</comment>
<dbReference type="Pfam" id="PF00364">
    <property type="entry name" value="Biotin_lipoyl"/>
    <property type="match status" value="1"/>
</dbReference>
<comment type="function">
    <text evidence="1 9">This protein is a component of the acetyl coenzyme A carboxylase complex; first, biotin carboxylase catalyzes the carboxylation of the carrier protein and then the transcarboxylase transfers the carboxyl group to form malonyl-CoA.</text>
</comment>
<reference evidence="13" key="1">
    <citation type="journal article" date="2019" name="Int. J. Syst. Evol. Microbiol.">
        <title>The Global Catalogue of Microorganisms (GCM) 10K type strain sequencing project: providing services to taxonomists for standard genome sequencing and annotation.</title>
        <authorList>
            <consortium name="The Broad Institute Genomics Platform"/>
            <consortium name="The Broad Institute Genome Sequencing Center for Infectious Disease"/>
            <person name="Wu L."/>
            <person name="Ma J."/>
        </authorList>
    </citation>
    <scope>NUCLEOTIDE SEQUENCE [LARGE SCALE GENOMIC DNA]</scope>
    <source>
        <strain evidence="13">KCTC 42964</strain>
    </source>
</reference>
<evidence type="ECO:0000259" key="11">
    <source>
        <dbReference type="PROSITE" id="PS50968"/>
    </source>
</evidence>
<keyword evidence="13" id="KW-1185">Reference proteome</keyword>
<dbReference type="PROSITE" id="PS50968">
    <property type="entry name" value="BIOTINYL_LIPOYL"/>
    <property type="match status" value="1"/>
</dbReference>
<evidence type="ECO:0000256" key="9">
    <source>
        <dbReference type="RuleBase" id="RU364072"/>
    </source>
</evidence>
<evidence type="ECO:0000256" key="10">
    <source>
        <dbReference type="SAM" id="MobiDB-lite"/>
    </source>
</evidence>
<dbReference type="InterPro" id="IPR050709">
    <property type="entry name" value="Biotin_Carboxyl_Carrier/Decarb"/>
</dbReference>
<evidence type="ECO:0000256" key="8">
    <source>
        <dbReference type="ARBA" id="ARBA00023267"/>
    </source>
</evidence>
<accession>A0ABV7L0Q2</accession>
<dbReference type="Proteomes" id="UP001595528">
    <property type="component" value="Unassembled WGS sequence"/>
</dbReference>
<protein>
    <recommendedName>
        <fullName evidence="3 9">Biotin carboxyl carrier protein of acetyl-CoA carboxylase</fullName>
    </recommendedName>
</protein>
<feature type="region of interest" description="Disordered" evidence="10">
    <location>
        <begin position="51"/>
        <end position="75"/>
    </location>
</feature>
<sequence>MGRRETVTISHDDIRNLLRLFDKSDWTEMRLEVDGLKLVVSNDPNFAAQAAAPAPDAASSPAAPAAATTKAAPAPDTAAPAAANVALKEGQIAVKAPNLGTFWKQPKPGAPAYVQVGDVVDEDTTVCLIEVMKLFTPVKAQAKGRVAAICVEDGTMVEYDTVLVILDPV</sequence>
<dbReference type="InterPro" id="IPR000089">
    <property type="entry name" value="Biotin_lipoyl"/>
</dbReference>
<dbReference type="PANTHER" id="PTHR45266:SF3">
    <property type="entry name" value="OXALOACETATE DECARBOXYLASE ALPHA CHAIN"/>
    <property type="match status" value="1"/>
</dbReference>
<evidence type="ECO:0000256" key="4">
    <source>
        <dbReference type="ARBA" id="ARBA00022516"/>
    </source>
</evidence>
<dbReference type="InterPro" id="IPR001249">
    <property type="entry name" value="AcCoA_biotinCC"/>
</dbReference>
<keyword evidence="5 9" id="KW-0276">Fatty acid metabolism</keyword>
<evidence type="ECO:0000256" key="3">
    <source>
        <dbReference type="ARBA" id="ARBA00017562"/>
    </source>
</evidence>
<evidence type="ECO:0000256" key="1">
    <source>
        <dbReference type="ARBA" id="ARBA00003761"/>
    </source>
</evidence>
<evidence type="ECO:0000313" key="13">
    <source>
        <dbReference type="Proteomes" id="UP001595528"/>
    </source>
</evidence>
<evidence type="ECO:0000256" key="7">
    <source>
        <dbReference type="ARBA" id="ARBA00023160"/>
    </source>
</evidence>
<evidence type="ECO:0000313" key="12">
    <source>
        <dbReference type="EMBL" id="MFC3228154.1"/>
    </source>
</evidence>
<organism evidence="12 13">
    <name type="scientific">Marinibaculum pumilum</name>
    <dbReference type="NCBI Taxonomy" id="1766165"/>
    <lineage>
        <taxon>Bacteria</taxon>
        <taxon>Pseudomonadati</taxon>
        <taxon>Pseudomonadota</taxon>
        <taxon>Alphaproteobacteria</taxon>
        <taxon>Rhodospirillales</taxon>
        <taxon>Rhodospirillaceae</taxon>
        <taxon>Marinibaculum</taxon>
    </lineage>
</organism>
<keyword evidence="6 9" id="KW-0443">Lipid metabolism</keyword>
<dbReference type="PRINTS" id="PR01071">
    <property type="entry name" value="ACOABIOTINCC"/>
</dbReference>
<gene>
    <name evidence="12" type="primary">accB</name>
    <name evidence="12" type="ORF">ACFOGJ_12990</name>
</gene>
<keyword evidence="7 9" id="KW-0275">Fatty acid biosynthesis</keyword>